<evidence type="ECO:0000256" key="1">
    <source>
        <dbReference type="ARBA" id="ARBA00011073"/>
    </source>
</evidence>
<dbReference type="PROSITE" id="PS00138">
    <property type="entry name" value="SUBTILASE_SER"/>
    <property type="match status" value="1"/>
</dbReference>
<dbReference type="Proteomes" id="UP000515860">
    <property type="component" value="Chromosome"/>
</dbReference>
<dbReference type="KEGG" id="whj:H9Q79_04330"/>
<evidence type="ECO:0000256" key="5">
    <source>
        <dbReference type="PROSITE-ProRule" id="PRU01240"/>
    </source>
</evidence>
<keyword evidence="4 5" id="KW-0720">Serine protease</keyword>
<evidence type="ECO:0000313" key="9">
    <source>
        <dbReference type="Proteomes" id="UP000515860"/>
    </source>
</evidence>
<gene>
    <name evidence="8" type="ORF">H9Q79_04330</name>
</gene>
<dbReference type="AlphaFoldDB" id="A0A7G9GFE0"/>
<name>A0A7G9GFE0_9FIRM</name>
<dbReference type="InterPro" id="IPR036852">
    <property type="entry name" value="Peptidase_S8/S53_dom_sf"/>
</dbReference>
<dbReference type="PROSITE" id="PS51892">
    <property type="entry name" value="SUBTILASE"/>
    <property type="match status" value="1"/>
</dbReference>
<dbReference type="RefSeq" id="WP_118642766.1">
    <property type="nucleotide sequence ID" value="NZ_CP060635.1"/>
</dbReference>
<dbReference type="PANTHER" id="PTHR43806:SF65">
    <property type="entry name" value="SERINE PROTEASE APRX"/>
    <property type="match status" value="1"/>
</dbReference>
<proteinExistence type="inferred from homology"/>
<protein>
    <submittedName>
        <fullName evidence="8">S8 family peptidase</fullName>
    </submittedName>
</protein>
<organism evidence="8 9">
    <name type="scientific">Wansuia hejianensis</name>
    <dbReference type="NCBI Taxonomy" id="2763667"/>
    <lineage>
        <taxon>Bacteria</taxon>
        <taxon>Bacillati</taxon>
        <taxon>Bacillota</taxon>
        <taxon>Clostridia</taxon>
        <taxon>Lachnospirales</taxon>
        <taxon>Lachnospiraceae</taxon>
        <taxon>Wansuia</taxon>
    </lineage>
</organism>
<dbReference type="GO" id="GO:0006508">
    <property type="term" value="P:proteolysis"/>
    <property type="evidence" value="ECO:0007669"/>
    <property type="project" value="UniProtKB-KW"/>
</dbReference>
<evidence type="ECO:0000256" key="2">
    <source>
        <dbReference type="ARBA" id="ARBA00022670"/>
    </source>
</evidence>
<feature type="active site" description="Charge relay system" evidence="5">
    <location>
        <position position="50"/>
    </location>
</feature>
<dbReference type="PANTHER" id="PTHR43806">
    <property type="entry name" value="PEPTIDASE S8"/>
    <property type="match status" value="1"/>
</dbReference>
<dbReference type="SUPFAM" id="SSF52743">
    <property type="entry name" value="Subtilisin-like"/>
    <property type="match status" value="1"/>
</dbReference>
<dbReference type="Pfam" id="PF00082">
    <property type="entry name" value="Peptidase_S8"/>
    <property type="match status" value="1"/>
</dbReference>
<accession>A0A7G9GFE0</accession>
<feature type="domain" description="Peptidase S8/S53" evidence="7">
    <location>
        <begin position="9"/>
        <end position="270"/>
    </location>
</feature>
<dbReference type="GO" id="GO:0004252">
    <property type="term" value="F:serine-type endopeptidase activity"/>
    <property type="evidence" value="ECO:0007669"/>
    <property type="project" value="UniProtKB-UniRule"/>
</dbReference>
<dbReference type="InterPro" id="IPR050131">
    <property type="entry name" value="Peptidase_S8_subtilisin-like"/>
</dbReference>
<evidence type="ECO:0000259" key="7">
    <source>
        <dbReference type="Pfam" id="PF00082"/>
    </source>
</evidence>
<dbReference type="InterPro" id="IPR023828">
    <property type="entry name" value="Peptidase_S8_Ser-AS"/>
</dbReference>
<keyword evidence="2 5" id="KW-0645">Protease</keyword>
<dbReference type="Gene3D" id="3.40.50.200">
    <property type="entry name" value="Peptidase S8/S53 domain"/>
    <property type="match status" value="1"/>
</dbReference>
<dbReference type="InterPro" id="IPR000209">
    <property type="entry name" value="Peptidase_S8/S53_dom"/>
</dbReference>
<feature type="active site" description="Charge relay system" evidence="5">
    <location>
        <position position="18"/>
    </location>
</feature>
<evidence type="ECO:0000256" key="4">
    <source>
        <dbReference type="ARBA" id="ARBA00022825"/>
    </source>
</evidence>
<dbReference type="CDD" id="cd07487">
    <property type="entry name" value="Peptidases_S8_1"/>
    <property type="match status" value="1"/>
</dbReference>
<dbReference type="EMBL" id="CP060635">
    <property type="protein sequence ID" value="QNM09522.1"/>
    <property type="molecule type" value="Genomic_DNA"/>
</dbReference>
<evidence type="ECO:0000313" key="8">
    <source>
        <dbReference type="EMBL" id="QNM09522.1"/>
    </source>
</evidence>
<evidence type="ECO:0000256" key="6">
    <source>
        <dbReference type="RuleBase" id="RU003355"/>
    </source>
</evidence>
<comment type="similarity">
    <text evidence="1 5 6">Belongs to the peptidase S8 family.</text>
</comment>
<keyword evidence="3 5" id="KW-0378">Hydrolase</keyword>
<evidence type="ECO:0000256" key="3">
    <source>
        <dbReference type="ARBA" id="ARBA00022801"/>
    </source>
</evidence>
<keyword evidence="9" id="KW-1185">Reference proteome</keyword>
<sequence>MNNKYGLTGRGVGIAMLDTGIFPHIDFDNRIICFRDFLYGRKQPYDDNGHGTHTAGIAAGSGIGSNGQYPGVAPGSQLIALKVLDRKGNGQKRDVLRALEWIRQNRRRYRIRIINISVGTTEKEPALHEALIEGVEKLWDEGLCVVTAAGNLGPAPGSVTAPGSSRKVITVGSSDMLVSNQGISGRGPTRDCVCKPDLVVPGMDIISCAPGRGGNRYVTKSGTSMSTPVISGAIALALERDPLLTNVELKMLLKESTRDLGYEHNLQGWGEFSLDTFLQKVV</sequence>
<dbReference type="PRINTS" id="PR00723">
    <property type="entry name" value="SUBTILISIN"/>
</dbReference>
<dbReference type="PROSITE" id="PS00136">
    <property type="entry name" value="SUBTILASE_ASP"/>
    <property type="match status" value="1"/>
</dbReference>
<reference evidence="8 9" key="1">
    <citation type="submission" date="2020-08" db="EMBL/GenBank/DDBJ databases">
        <authorList>
            <person name="Liu C."/>
            <person name="Sun Q."/>
        </authorList>
    </citation>
    <scope>NUCLEOTIDE SEQUENCE [LARGE SCALE GENOMIC DNA]</scope>
    <source>
        <strain evidence="8 9">NSJ-29</strain>
    </source>
</reference>
<dbReference type="InterPro" id="IPR023827">
    <property type="entry name" value="Peptidase_S8_Asp-AS"/>
</dbReference>
<dbReference type="InterPro" id="IPR015500">
    <property type="entry name" value="Peptidase_S8_subtilisin-rel"/>
</dbReference>
<feature type="active site" description="Charge relay system" evidence="5">
    <location>
        <position position="224"/>
    </location>
</feature>